<organism evidence="2 3">
    <name type="scientific">Trichonephila clavipes</name>
    <name type="common">Golden silk orbweaver</name>
    <name type="synonym">Nephila clavipes</name>
    <dbReference type="NCBI Taxonomy" id="2585209"/>
    <lineage>
        <taxon>Eukaryota</taxon>
        <taxon>Metazoa</taxon>
        <taxon>Ecdysozoa</taxon>
        <taxon>Arthropoda</taxon>
        <taxon>Chelicerata</taxon>
        <taxon>Arachnida</taxon>
        <taxon>Araneae</taxon>
        <taxon>Araneomorphae</taxon>
        <taxon>Entelegynae</taxon>
        <taxon>Araneoidea</taxon>
        <taxon>Nephilidae</taxon>
        <taxon>Trichonephila</taxon>
    </lineage>
</organism>
<dbReference type="Pfam" id="PF05380">
    <property type="entry name" value="Peptidase_A17"/>
    <property type="match status" value="1"/>
</dbReference>
<accession>A0A8X6VMY0</accession>
<dbReference type="SUPFAM" id="SSF56672">
    <property type="entry name" value="DNA/RNA polymerases"/>
    <property type="match status" value="1"/>
</dbReference>
<dbReference type="PANTHER" id="PTHR47331">
    <property type="entry name" value="PHD-TYPE DOMAIN-CONTAINING PROTEIN"/>
    <property type="match status" value="1"/>
</dbReference>
<name>A0A8X6VMY0_TRICX</name>
<keyword evidence="3" id="KW-1185">Reference proteome</keyword>
<evidence type="ECO:0000259" key="1">
    <source>
        <dbReference type="PROSITE" id="PS50994"/>
    </source>
</evidence>
<dbReference type="AlphaFoldDB" id="A0A8X6VMY0"/>
<dbReference type="Pfam" id="PF18701">
    <property type="entry name" value="DUF5641"/>
    <property type="match status" value="1"/>
</dbReference>
<dbReference type="InterPro" id="IPR012337">
    <property type="entry name" value="RNaseH-like_sf"/>
</dbReference>
<feature type="domain" description="Integrase catalytic" evidence="1">
    <location>
        <begin position="614"/>
        <end position="809"/>
    </location>
</feature>
<dbReference type="GO" id="GO:0015074">
    <property type="term" value="P:DNA integration"/>
    <property type="evidence" value="ECO:0007669"/>
    <property type="project" value="InterPro"/>
</dbReference>
<dbReference type="EMBL" id="BMAU01021327">
    <property type="protein sequence ID" value="GFY14213.1"/>
    <property type="molecule type" value="Genomic_DNA"/>
</dbReference>
<dbReference type="InterPro" id="IPR001584">
    <property type="entry name" value="Integrase_cat-core"/>
</dbReference>
<protein>
    <submittedName>
        <fullName evidence="2">Integrase catalytic domain-containing protein</fullName>
    </submittedName>
</protein>
<dbReference type="Gene3D" id="3.30.420.10">
    <property type="entry name" value="Ribonuclease H-like superfamily/Ribonuclease H"/>
    <property type="match status" value="1"/>
</dbReference>
<sequence length="956" mass="107543">MVSDIHTEDSTISSNNVTVPASQAVSLPTVNAIVNVKDINGALQKCKILIDSASQGSFVREGCVNRLYNLNALAQIRSQFSIRDSSDELGSSRDTAVHRLQQIERRFSKNKSLSDQYHKFKNNYLKLGHMELIPENEIDVPASSSSYLPHHPVPNKNGDKFRVFDGSAKFSSGISLNDKLMIIVWRNSLFEPIQDFRLTRIAHGTTSAPYLAIKSLQQLALNEANNFPLASKAALNDFYVDEFMSGANSLSKALELQNQLTQMLSSAGLLLRKWASNCNELLNSIDSVMRLSNTSLNIDNDDTVKTLDNRFHLFGFSDASEKAYEAAIYCRSVSDTGKINVQLIIAKTRIAPLKPVSLPRLELCGAFQLVKLMDFTCKALNYPISHTQFYTDSTIVLAWVGSHASRWKTFVANRVAKIQTLSSATQWHHISRSANPTDLATPGVSSSTLLTSIWLCGPKFLHETFPFQTDSSVPSLNDAVPEERHCALQSTIVPNHLPDVNDLLHKFPSLSKLKHCSNILRVGGRLRHANLAYGHKHPILLPKRRILTYLIARHYHEILLHTGTQLVQSCIQEQYWIIGARNAIRHLIRKCIKCCKVRASITNQMMSDLPSSRISPSPAFMRCGVDYAGPFQIKIIKGRGSKSFKAYIALFVCFTTGAIHLELVTDLSADAFIAALKRFIFRRGKYSDIYSGCGSNFVGAKRKLMEFEKLAKSDNYNQNVSKFLTDNGIKWHQNVPGAPHIGGLWETGIKSSKYQLKRVVGETKLTYEEFETFLTQIEACLSSRPLTPISNDPNVLSALTPGHFIIGKPLTSIPEPNYFDSNNSYLTRWQQIQKLVQQFWKRWHKEYLTRLQQRPKWLLPTKNFQANDLCLIKDDNLPPTRWKMGRFVQLHGAEVTESETCRRRFFCQITGSSPGNIKDSPRRKAKQVEISSPHIGMMSKFREWNATSGAVHVIGP</sequence>
<proteinExistence type="predicted"/>
<dbReference type="InterPro" id="IPR040676">
    <property type="entry name" value="DUF5641"/>
</dbReference>
<dbReference type="InterPro" id="IPR043502">
    <property type="entry name" value="DNA/RNA_pol_sf"/>
</dbReference>
<dbReference type="GO" id="GO:0071897">
    <property type="term" value="P:DNA biosynthetic process"/>
    <property type="evidence" value="ECO:0007669"/>
    <property type="project" value="UniProtKB-ARBA"/>
</dbReference>
<dbReference type="PROSITE" id="PS50994">
    <property type="entry name" value="INTEGRASE"/>
    <property type="match status" value="1"/>
</dbReference>
<dbReference type="InterPro" id="IPR036397">
    <property type="entry name" value="RNaseH_sf"/>
</dbReference>
<reference evidence="2" key="1">
    <citation type="submission" date="2020-08" db="EMBL/GenBank/DDBJ databases">
        <title>Multicomponent nature underlies the extraordinary mechanical properties of spider dragline silk.</title>
        <authorList>
            <person name="Kono N."/>
            <person name="Nakamura H."/>
            <person name="Mori M."/>
            <person name="Yoshida Y."/>
            <person name="Ohtoshi R."/>
            <person name="Malay A.D."/>
            <person name="Moran D.A.P."/>
            <person name="Tomita M."/>
            <person name="Numata K."/>
            <person name="Arakawa K."/>
        </authorList>
    </citation>
    <scope>NUCLEOTIDE SEQUENCE</scope>
</reference>
<comment type="caution">
    <text evidence="2">The sequence shown here is derived from an EMBL/GenBank/DDBJ whole genome shotgun (WGS) entry which is preliminary data.</text>
</comment>
<dbReference type="Proteomes" id="UP000887159">
    <property type="component" value="Unassembled WGS sequence"/>
</dbReference>
<dbReference type="InterPro" id="IPR008042">
    <property type="entry name" value="Retrotrans_Pao"/>
</dbReference>
<evidence type="ECO:0000313" key="3">
    <source>
        <dbReference type="Proteomes" id="UP000887159"/>
    </source>
</evidence>
<gene>
    <name evidence="2" type="ORF">TNCV_3614021</name>
</gene>
<dbReference type="GO" id="GO:0042575">
    <property type="term" value="C:DNA polymerase complex"/>
    <property type="evidence" value="ECO:0007669"/>
    <property type="project" value="UniProtKB-ARBA"/>
</dbReference>
<evidence type="ECO:0000313" key="2">
    <source>
        <dbReference type="EMBL" id="GFY14213.1"/>
    </source>
</evidence>
<dbReference type="SUPFAM" id="SSF53098">
    <property type="entry name" value="Ribonuclease H-like"/>
    <property type="match status" value="1"/>
</dbReference>
<dbReference type="GO" id="GO:0003676">
    <property type="term" value="F:nucleic acid binding"/>
    <property type="evidence" value="ECO:0007669"/>
    <property type="project" value="InterPro"/>
</dbReference>